<gene>
    <name evidence="5" type="ORF">FJU31_15660</name>
</gene>
<reference evidence="5 6" key="1">
    <citation type="journal article" date="2020" name="Antonie Van Leeuwenhoek">
        <title>Stenotrophomonas cyclobalanopsidis sp. nov., isolated from the leaf spot disease of Cyclobalanopsis patelliformis.</title>
        <authorList>
            <person name="Bian D.R."/>
            <person name="Xue H."/>
            <person name="Piao C.G."/>
            <person name="Li Y."/>
        </authorList>
    </citation>
    <scope>NUCLEOTIDE SEQUENCE [LARGE SCALE GENOMIC DNA]</scope>
    <source>
        <strain evidence="5 6">TPQG1-4</strain>
    </source>
</reference>
<keyword evidence="6" id="KW-1185">Reference proteome</keyword>
<dbReference type="Proteomes" id="UP000326367">
    <property type="component" value="Unassembled WGS sequence"/>
</dbReference>
<sequence>MNIPDTNARRTPTSLSRQRGFSLIELMVVVAIIGILAMIALPQYQSFSAKAKLAAALAEVAPGKVGVEALLAEGTDVSSVSPQALGLPMAGSRCKSFDASLDGLAGTSSLVCKLKNDSSYGTGDQTLTLVRSRSGVWSCESTISDEELLPEPCRS</sequence>
<dbReference type="Pfam" id="PF07963">
    <property type="entry name" value="N_methyl"/>
    <property type="match status" value="1"/>
</dbReference>
<comment type="caution">
    <text evidence="5">The sequence shown here is derived from an EMBL/GenBank/DDBJ whole genome shotgun (WGS) entry which is preliminary data.</text>
</comment>
<evidence type="ECO:0000256" key="4">
    <source>
        <dbReference type="SAM" id="Phobius"/>
    </source>
</evidence>
<dbReference type="InterPro" id="IPR045584">
    <property type="entry name" value="Pilin-like"/>
</dbReference>
<dbReference type="PROSITE" id="PS00409">
    <property type="entry name" value="PROKAR_NTER_METHYL"/>
    <property type="match status" value="1"/>
</dbReference>
<dbReference type="PANTHER" id="PTHR30093">
    <property type="entry name" value="GENERAL SECRETION PATHWAY PROTEIN G"/>
    <property type="match status" value="1"/>
</dbReference>
<keyword evidence="2" id="KW-0488">Methylation</keyword>
<keyword evidence="4" id="KW-1133">Transmembrane helix</keyword>
<keyword evidence="3" id="KW-0281">Fimbrium</keyword>
<dbReference type="InterPro" id="IPR012902">
    <property type="entry name" value="N_methyl_site"/>
</dbReference>
<evidence type="ECO:0000256" key="3">
    <source>
        <dbReference type="RuleBase" id="RU000389"/>
    </source>
</evidence>
<dbReference type="RefSeq" id="WP_150455558.1">
    <property type="nucleotide sequence ID" value="NZ_VYKI01000025.1"/>
</dbReference>
<evidence type="ECO:0000256" key="2">
    <source>
        <dbReference type="ARBA" id="ARBA00022481"/>
    </source>
</evidence>
<evidence type="ECO:0000256" key="1">
    <source>
        <dbReference type="ARBA" id="ARBA00005233"/>
    </source>
</evidence>
<dbReference type="SUPFAM" id="SSF54523">
    <property type="entry name" value="Pili subunits"/>
    <property type="match status" value="1"/>
</dbReference>
<evidence type="ECO:0000313" key="5">
    <source>
        <dbReference type="EMBL" id="KAA8995114.1"/>
    </source>
</evidence>
<accession>A0ABQ6SY50</accession>
<dbReference type="Gene3D" id="3.30.700.10">
    <property type="entry name" value="Glycoprotein, Type 4 Pilin"/>
    <property type="match status" value="1"/>
</dbReference>
<dbReference type="Pfam" id="PF00114">
    <property type="entry name" value="Pilin"/>
    <property type="match status" value="1"/>
</dbReference>
<keyword evidence="4" id="KW-0812">Transmembrane</keyword>
<proteinExistence type="inferred from homology"/>
<dbReference type="NCBIfam" id="TIGR02532">
    <property type="entry name" value="IV_pilin_GFxxxE"/>
    <property type="match status" value="1"/>
</dbReference>
<dbReference type="PANTHER" id="PTHR30093:SF34">
    <property type="entry name" value="PREPILIN PEPTIDASE-DEPENDENT PROTEIN D"/>
    <property type="match status" value="1"/>
</dbReference>
<name>A0ABQ6SY50_9GAMM</name>
<dbReference type="InterPro" id="IPR001082">
    <property type="entry name" value="Pilin"/>
</dbReference>
<dbReference type="EMBL" id="VYKI01000025">
    <property type="protein sequence ID" value="KAA8995114.1"/>
    <property type="molecule type" value="Genomic_DNA"/>
</dbReference>
<organism evidence="5 6">
    <name type="scientific">Stenotrophomonas cyclobalanopsidis</name>
    <dbReference type="NCBI Taxonomy" id="2771362"/>
    <lineage>
        <taxon>Bacteria</taxon>
        <taxon>Pseudomonadati</taxon>
        <taxon>Pseudomonadota</taxon>
        <taxon>Gammaproteobacteria</taxon>
        <taxon>Lysobacterales</taxon>
        <taxon>Lysobacteraceae</taxon>
        <taxon>Stenotrophomonas</taxon>
    </lineage>
</organism>
<evidence type="ECO:0000313" key="6">
    <source>
        <dbReference type="Proteomes" id="UP000326367"/>
    </source>
</evidence>
<protein>
    <submittedName>
        <fullName evidence="5">Pilin</fullName>
    </submittedName>
</protein>
<feature type="transmembrane region" description="Helical" evidence="4">
    <location>
        <begin position="21"/>
        <end position="41"/>
    </location>
</feature>
<keyword evidence="4" id="KW-0472">Membrane</keyword>
<comment type="similarity">
    <text evidence="1 3">Belongs to the N-Me-Phe pilin family.</text>
</comment>